<feature type="domain" description="HTH gntR-type" evidence="6">
    <location>
        <begin position="16"/>
        <end position="84"/>
    </location>
</feature>
<dbReference type="EMBL" id="AQRA01000001">
    <property type="protein sequence ID" value="EZH75446.1"/>
    <property type="molecule type" value="Genomic_DNA"/>
</dbReference>
<dbReference type="InterPro" id="IPR015424">
    <property type="entry name" value="PyrdxlP-dep_Trfase"/>
</dbReference>
<proteinExistence type="inferred from homology"/>
<comment type="similarity">
    <text evidence="1">In the C-terminal section; belongs to the class-I pyridoxal-phosphate-dependent aminotransferase family.</text>
</comment>
<comment type="caution">
    <text evidence="7">The sequence shown here is derived from an EMBL/GenBank/DDBJ whole genome shotgun (WGS) entry which is preliminary data.</text>
</comment>
<dbReference type="CDD" id="cd00609">
    <property type="entry name" value="AAT_like"/>
    <property type="match status" value="1"/>
</dbReference>
<keyword evidence="8" id="KW-1185">Reference proteome</keyword>
<dbReference type="Gene3D" id="1.10.10.10">
    <property type="entry name" value="Winged helix-like DNA-binding domain superfamily/Winged helix DNA-binding domain"/>
    <property type="match status" value="1"/>
</dbReference>
<evidence type="ECO:0000256" key="4">
    <source>
        <dbReference type="ARBA" id="ARBA00023125"/>
    </source>
</evidence>
<dbReference type="GO" id="GO:0003677">
    <property type="term" value="F:DNA binding"/>
    <property type="evidence" value="ECO:0007669"/>
    <property type="project" value="UniProtKB-KW"/>
</dbReference>
<protein>
    <recommendedName>
        <fullName evidence="6">HTH gntR-type domain-containing protein</fullName>
    </recommendedName>
</protein>
<dbReference type="CDD" id="cd07377">
    <property type="entry name" value="WHTH_GntR"/>
    <property type="match status" value="1"/>
</dbReference>
<evidence type="ECO:0000256" key="3">
    <source>
        <dbReference type="ARBA" id="ARBA00023015"/>
    </source>
</evidence>
<dbReference type="InterPro" id="IPR036390">
    <property type="entry name" value="WH_DNA-bd_sf"/>
</dbReference>
<evidence type="ECO:0000313" key="8">
    <source>
        <dbReference type="Proteomes" id="UP000023541"/>
    </source>
</evidence>
<dbReference type="SUPFAM" id="SSF53383">
    <property type="entry name" value="PLP-dependent transferases"/>
    <property type="match status" value="1"/>
</dbReference>
<dbReference type="Pfam" id="PF00155">
    <property type="entry name" value="Aminotran_1_2"/>
    <property type="match status" value="1"/>
</dbReference>
<name>A0A023BZG2_9FLAO</name>
<dbReference type="PANTHER" id="PTHR46577:SF1">
    <property type="entry name" value="HTH-TYPE TRANSCRIPTIONAL REGULATORY PROTEIN GABR"/>
    <property type="match status" value="1"/>
</dbReference>
<keyword evidence="5" id="KW-0804">Transcription</keyword>
<dbReference type="InterPro" id="IPR036388">
    <property type="entry name" value="WH-like_DNA-bd_sf"/>
</dbReference>
<dbReference type="Gene3D" id="3.40.640.10">
    <property type="entry name" value="Type I PLP-dependent aspartate aminotransferase-like (Major domain)"/>
    <property type="match status" value="1"/>
</dbReference>
<evidence type="ECO:0000313" key="7">
    <source>
        <dbReference type="EMBL" id="EZH75446.1"/>
    </source>
</evidence>
<dbReference type="AlphaFoldDB" id="A0A023BZG2"/>
<organism evidence="7 8">
    <name type="scientific">Aquimarina atlantica</name>
    <dbReference type="NCBI Taxonomy" id="1317122"/>
    <lineage>
        <taxon>Bacteria</taxon>
        <taxon>Pseudomonadati</taxon>
        <taxon>Bacteroidota</taxon>
        <taxon>Flavobacteriia</taxon>
        <taxon>Flavobacteriales</taxon>
        <taxon>Flavobacteriaceae</taxon>
        <taxon>Aquimarina</taxon>
    </lineage>
</organism>
<dbReference type="PROSITE" id="PS50949">
    <property type="entry name" value="HTH_GNTR"/>
    <property type="match status" value="1"/>
</dbReference>
<gene>
    <name evidence="7" type="ORF">ATO12_01315</name>
</gene>
<dbReference type="InterPro" id="IPR000524">
    <property type="entry name" value="Tscrpt_reg_HTH_GntR"/>
</dbReference>
<dbReference type="SUPFAM" id="SSF46785">
    <property type="entry name" value="Winged helix' DNA-binding domain"/>
    <property type="match status" value="1"/>
</dbReference>
<dbReference type="Pfam" id="PF00392">
    <property type="entry name" value="GntR"/>
    <property type="match status" value="1"/>
</dbReference>
<dbReference type="InterPro" id="IPR015421">
    <property type="entry name" value="PyrdxlP-dep_Trfase_major"/>
</dbReference>
<sequence length="503" mass="57656">MFPFKNNIVLVRNSNRNLYLQLCDQIIGFIKSGKLPPSTKLPGSRKLAESLSVHRKTVISAYEELISQGWIETIPTKGTFVTSSLPIVNPKNFVQPVLQNNIKEKSGFSFLTRSHLIRKPKHKIDQKMLVVDDGCPDHRLAPIEEIAKVYRNITKKSHYENLLTYNSTYGNLELRKSLVTYLNQTRGLHITVDNILITRGSQMGIYLNSQLLLSAKNKVIVVGNTNYMTADNTFKEAGARIEQVPVDDQGLDTNAIEKLCKIKQINAVYTTSHHHHPTTVTLSAERRMHLLQLAQYYNFAIIEDDYDYDFHYNNAPILPLASNDDHGNVIYIGGFTKIIAPAIRIGYLIAPKDFVGEAARLRRIIDRQGDTLLEQTLAQMISTGDVQRHCNKVLKIYKTRRDLFCSLLKEKLGDYFDFEIPKGGMAIWVKLNKAYNWDVICNEAEKLDIELNPDWRRYDNDNSRHNGIRMGFASLNEEEIREVIERLVKVFELVKQKHNKLIT</sequence>
<dbReference type="eggNOG" id="COG1167">
    <property type="taxonomic scope" value="Bacteria"/>
</dbReference>
<dbReference type="PANTHER" id="PTHR46577">
    <property type="entry name" value="HTH-TYPE TRANSCRIPTIONAL REGULATORY PROTEIN GABR"/>
    <property type="match status" value="1"/>
</dbReference>
<dbReference type="RefSeq" id="WP_051575515.1">
    <property type="nucleotide sequence ID" value="NZ_AQRA01000001.1"/>
</dbReference>
<keyword evidence="4" id="KW-0238">DNA-binding</keyword>
<evidence type="ECO:0000259" key="6">
    <source>
        <dbReference type="PROSITE" id="PS50949"/>
    </source>
</evidence>
<evidence type="ECO:0000256" key="1">
    <source>
        <dbReference type="ARBA" id="ARBA00005384"/>
    </source>
</evidence>
<dbReference type="STRING" id="1317122.ATO12_01315"/>
<dbReference type="OrthoDB" id="594134at2"/>
<evidence type="ECO:0000256" key="5">
    <source>
        <dbReference type="ARBA" id="ARBA00023163"/>
    </source>
</evidence>
<dbReference type="GO" id="GO:0030170">
    <property type="term" value="F:pyridoxal phosphate binding"/>
    <property type="evidence" value="ECO:0007669"/>
    <property type="project" value="InterPro"/>
</dbReference>
<accession>A0A023BZG2</accession>
<dbReference type="Proteomes" id="UP000023541">
    <property type="component" value="Unassembled WGS sequence"/>
</dbReference>
<reference evidence="7 8" key="1">
    <citation type="submission" date="2014-04" db="EMBL/GenBank/DDBJ databases">
        <title>Aquimarina sp. 22II-S11-z7 Genome Sequencing.</title>
        <authorList>
            <person name="Lai Q."/>
        </authorList>
    </citation>
    <scope>NUCLEOTIDE SEQUENCE [LARGE SCALE GENOMIC DNA]</scope>
    <source>
        <strain evidence="7 8">22II-S11-z7</strain>
    </source>
</reference>
<dbReference type="InterPro" id="IPR051446">
    <property type="entry name" value="HTH_trans_reg/aminotransferase"/>
</dbReference>
<dbReference type="SMART" id="SM00345">
    <property type="entry name" value="HTH_GNTR"/>
    <property type="match status" value="1"/>
</dbReference>
<keyword evidence="2" id="KW-0663">Pyridoxal phosphate</keyword>
<dbReference type="GO" id="GO:0003700">
    <property type="term" value="F:DNA-binding transcription factor activity"/>
    <property type="evidence" value="ECO:0007669"/>
    <property type="project" value="InterPro"/>
</dbReference>
<evidence type="ECO:0000256" key="2">
    <source>
        <dbReference type="ARBA" id="ARBA00022898"/>
    </source>
</evidence>
<keyword evidence="3" id="KW-0805">Transcription regulation</keyword>
<dbReference type="InterPro" id="IPR004839">
    <property type="entry name" value="Aminotransferase_I/II_large"/>
</dbReference>